<comment type="caution">
    <text evidence="2">The sequence shown here is derived from an EMBL/GenBank/DDBJ whole genome shotgun (WGS) entry which is preliminary data.</text>
</comment>
<dbReference type="Proteomes" id="UP001501009">
    <property type="component" value="Unassembled WGS sequence"/>
</dbReference>
<gene>
    <name evidence="2" type="ORF">GCM10022403_035290</name>
</gene>
<organism evidence="2 3">
    <name type="scientific">Streptomyces coacervatus</name>
    <dbReference type="NCBI Taxonomy" id="647381"/>
    <lineage>
        <taxon>Bacteria</taxon>
        <taxon>Bacillati</taxon>
        <taxon>Actinomycetota</taxon>
        <taxon>Actinomycetes</taxon>
        <taxon>Kitasatosporales</taxon>
        <taxon>Streptomycetaceae</taxon>
        <taxon>Streptomyces</taxon>
    </lineage>
</organism>
<evidence type="ECO:0000256" key="1">
    <source>
        <dbReference type="SAM" id="MobiDB-lite"/>
    </source>
</evidence>
<evidence type="ECO:0000313" key="2">
    <source>
        <dbReference type="EMBL" id="GAA3798384.1"/>
    </source>
</evidence>
<name>A0ABP7HU84_9ACTN</name>
<accession>A0ABP7HU84</accession>
<proteinExistence type="predicted"/>
<feature type="region of interest" description="Disordered" evidence="1">
    <location>
        <begin position="25"/>
        <end position="51"/>
    </location>
</feature>
<keyword evidence="3" id="KW-1185">Reference proteome</keyword>
<reference evidence="3" key="1">
    <citation type="journal article" date="2019" name="Int. J. Syst. Evol. Microbiol.">
        <title>The Global Catalogue of Microorganisms (GCM) 10K type strain sequencing project: providing services to taxonomists for standard genome sequencing and annotation.</title>
        <authorList>
            <consortium name="The Broad Institute Genomics Platform"/>
            <consortium name="The Broad Institute Genome Sequencing Center for Infectious Disease"/>
            <person name="Wu L."/>
            <person name="Ma J."/>
        </authorList>
    </citation>
    <scope>NUCLEOTIDE SEQUENCE [LARGE SCALE GENOMIC DNA]</scope>
    <source>
        <strain evidence="3">JCM 17138</strain>
    </source>
</reference>
<evidence type="ECO:0000313" key="3">
    <source>
        <dbReference type="Proteomes" id="UP001501009"/>
    </source>
</evidence>
<dbReference type="EMBL" id="BAABDE010000016">
    <property type="protein sequence ID" value="GAA3798384.1"/>
    <property type="molecule type" value="Genomic_DNA"/>
</dbReference>
<sequence>MTPDSPKPGGSWFQVQPEVATKMIAASTSRSPRRRCPPPCGRTGAGGTTRWNNFHNSSGAIRSTSASVITPDCRKITPTEMASKRLVSAQANLPGEGGLVHAALPPVWLAAAATAA</sequence>
<protein>
    <submittedName>
        <fullName evidence="2">Uncharacterized protein</fullName>
    </submittedName>
</protein>